<dbReference type="EMBL" id="MVFC01000003">
    <property type="protein sequence ID" value="OON81683.1"/>
    <property type="molecule type" value="Genomic_DNA"/>
</dbReference>
<evidence type="ECO:0000256" key="1">
    <source>
        <dbReference type="RuleBase" id="RU362001"/>
    </source>
</evidence>
<dbReference type="Gene3D" id="1.10.287.1060">
    <property type="entry name" value="ESAT-6-like"/>
    <property type="match status" value="1"/>
</dbReference>
<evidence type="ECO:0000313" key="2">
    <source>
        <dbReference type="EMBL" id="OON81683.1"/>
    </source>
</evidence>
<sequence length="107" mass="12159">MMNFSDGYIYVDYHHAEGAAEDLGGQSQTIMSALANLEMELSDLRNSWIGDDKDVYSDVQAKWDSEVEKIKELLATHSTLLTDISANYRRTERNLSQRWGEIKAGSR</sequence>
<proteinExistence type="inferred from homology"/>
<name>A0A1V4ADX2_9ACTN</name>
<dbReference type="InterPro" id="IPR010310">
    <property type="entry name" value="T7SS_ESAT-6-like"/>
</dbReference>
<accession>A0A1V4ADX2</accession>
<dbReference type="Pfam" id="PF06013">
    <property type="entry name" value="WXG100"/>
    <property type="match status" value="1"/>
</dbReference>
<dbReference type="InterPro" id="IPR036689">
    <property type="entry name" value="ESAT-6-like_sf"/>
</dbReference>
<dbReference type="STRING" id="83656.B1H18_05900"/>
<gene>
    <name evidence="2" type="ORF">B1H18_05900</name>
</gene>
<dbReference type="SUPFAM" id="SSF140453">
    <property type="entry name" value="EsxAB dimer-like"/>
    <property type="match status" value="1"/>
</dbReference>
<dbReference type="Proteomes" id="UP000190539">
    <property type="component" value="Unassembled WGS sequence"/>
</dbReference>
<dbReference type="OrthoDB" id="3387628at2"/>
<dbReference type="AlphaFoldDB" id="A0A1V4ADX2"/>
<comment type="caution">
    <text evidence="2">The sequence shown here is derived from an EMBL/GenBank/DDBJ whole genome shotgun (WGS) entry which is preliminary data.</text>
</comment>
<organism evidence="2 3">
    <name type="scientific">Streptomyces tsukubensis</name>
    <dbReference type="NCBI Taxonomy" id="83656"/>
    <lineage>
        <taxon>Bacteria</taxon>
        <taxon>Bacillati</taxon>
        <taxon>Actinomycetota</taxon>
        <taxon>Actinomycetes</taxon>
        <taxon>Kitasatosporales</taxon>
        <taxon>Streptomycetaceae</taxon>
        <taxon>Streptomyces</taxon>
    </lineage>
</organism>
<evidence type="ECO:0000313" key="3">
    <source>
        <dbReference type="Proteomes" id="UP000190539"/>
    </source>
</evidence>
<dbReference type="NCBIfam" id="TIGR03930">
    <property type="entry name" value="WXG100_ESAT6"/>
    <property type="match status" value="1"/>
</dbReference>
<protein>
    <recommendedName>
        <fullName evidence="1">ESAT-6-like protein</fullName>
    </recommendedName>
</protein>
<comment type="similarity">
    <text evidence="1">Belongs to the WXG100 family.</text>
</comment>
<reference evidence="2 3" key="1">
    <citation type="submission" date="2017-02" db="EMBL/GenBank/DDBJ databases">
        <title>Draft Genome Sequence of Streptomyces tsukubaensis F601, a Producer of the immunosuppressant tacrolimus FK506.</title>
        <authorList>
            <person name="Zong G."/>
            <person name="Zhong C."/>
            <person name="Fu J."/>
            <person name="Qin R."/>
            <person name="Cao G."/>
        </authorList>
    </citation>
    <scope>NUCLEOTIDE SEQUENCE [LARGE SCALE GENOMIC DNA]</scope>
    <source>
        <strain evidence="2 3">F601</strain>
    </source>
</reference>
<keyword evidence="3" id="KW-1185">Reference proteome</keyword>